<keyword evidence="3" id="KW-1185">Reference proteome</keyword>
<evidence type="ECO:0000313" key="3">
    <source>
        <dbReference type="Proteomes" id="UP000017836"/>
    </source>
</evidence>
<accession>W1PME9</accession>
<dbReference type="EMBL" id="KI393208">
    <property type="protein sequence ID" value="ERN08881.1"/>
    <property type="molecule type" value="Genomic_DNA"/>
</dbReference>
<organism evidence="2 3">
    <name type="scientific">Amborella trichopoda</name>
    <dbReference type="NCBI Taxonomy" id="13333"/>
    <lineage>
        <taxon>Eukaryota</taxon>
        <taxon>Viridiplantae</taxon>
        <taxon>Streptophyta</taxon>
        <taxon>Embryophyta</taxon>
        <taxon>Tracheophyta</taxon>
        <taxon>Spermatophyta</taxon>
        <taxon>Magnoliopsida</taxon>
        <taxon>Amborellales</taxon>
        <taxon>Amborellaceae</taxon>
        <taxon>Amborella</taxon>
    </lineage>
</organism>
<sequence>MTPATDVIPETAGAQSSASGHKLESAPLLLVETEAPPTDNPTEPITVQFLAHSSLKVEPQPDTSSGVALEFIAVPSSEASALAATSAESLSEPVIPSSECLVLVPHEPIAIVAVPPPPAASSPSPLPLTLTRKALPIDVARECATTLRMVNYDKETFDGFESHLKDLEQWGIEASQRELEVQTLCKPCLAASKEAISHHQSLIKGYEEEKSIHLSN</sequence>
<gene>
    <name evidence="2" type="ORF">AMTR_s00015p00210950</name>
</gene>
<feature type="region of interest" description="Disordered" evidence="1">
    <location>
        <begin position="1"/>
        <end position="21"/>
    </location>
</feature>
<dbReference type="HOGENOM" id="CLU_1279205_0_0_1"/>
<evidence type="ECO:0000313" key="2">
    <source>
        <dbReference type="EMBL" id="ERN08881.1"/>
    </source>
</evidence>
<name>W1PME9_AMBTC</name>
<dbReference type="Proteomes" id="UP000017836">
    <property type="component" value="Unassembled WGS sequence"/>
</dbReference>
<reference evidence="3" key="1">
    <citation type="journal article" date="2013" name="Science">
        <title>The Amborella genome and the evolution of flowering plants.</title>
        <authorList>
            <consortium name="Amborella Genome Project"/>
        </authorList>
    </citation>
    <scope>NUCLEOTIDE SEQUENCE [LARGE SCALE GENOMIC DNA]</scope>
</reference>
<dbReference type="Gramene" id="ERN08881">
    <property type="protein sequence ID" value="ERN08881"/>
    <property type="gene ID" value="AMTR_s00015p00210950"/>
</dbReference>
<evidence type="ECO:0000256" key="1">
    <source>
        <dbReference type="SAM" id="MobiDB-lite"/>
    </source>
</evidence>
<dbReference type="AlphaFoldDB" id="W1PME9"/>
<proteinExistence type="predicted"/>
<protein>
    <submittedName>
        <fullName evidence="2">Uncharacterized protein</fullName>
    </submittedName>
</protein>